<dbReference type="InterPro" id="IPR052056">
    <property type="entry name" value="Mono-ARTD/PARP"/>
</dbReference>
<evidence type="ECO:0000313" key="7">
    <source>
        <dbReference type="EMBL" id="KAF0026113.1"/>
    </source>
</evidence>
<dbReference type="InterPro" id="IPR002589">
    <property type="entry name" value="Macro_dom"/>
</dbReference>
<dbReference type="AlphaFoldDB" id="A0A6A4RVQ2"/>
<gene>
    <name evidence="7" type="ORF">F2P81_020850</name>
</gene>
<name>A0A6A4RVQ2_SCOMX</name>
<protein>
    <recommendedName>
        <fullName evidence="6">Macro domain-containing protein</fullName>
    </recommendedName>
</protein>
<dbReference type="Pfam" id="PF01661">
    <property type="entry name" value="Macro"/>
    <property type="match status" value="2"/>
</dbReference>
<accession>A0A6A4RVQ2</accession>
<dbReference type="Proteomes" id="UP000438429">
    <property type="component" value="Unassembled WGS sequence"/>
</dbReference>
<evidence type="ECO:0000256" key="3">
    <source>
        <dbReference type="ARBA" id="ARBA00022679"/>
    </source>
</evidence>
<dbReference type="GO" id="GO:0003950">
    <property type="term" value="F:NAD+ poly-ADP-ribosyltransferase activity"/>
    <property type="evidence" value="ECO:0007669"/>
    <property type="project" value="TreeGrafter"/>
</dbReference>
<dbReference type="PANTHER" id="PTHR14453:SF70">
    <property type="entry name" value="PROTEIN MONO-ADP-RIBOSYLTRANSFERASE PARP9"/>
    <property type="match status" value="1"/>
</dbReference>
<dbReference type="Gene3D" id="3.90.228.10">
    <property type="match status" value="1"/>
</dbReference>
<evidence type="ECO:0000256" key="1">
    <source>
        <dbReference type="ARBA" id="ARBA00004123"/>
    </source>
</evidence>
<keyword evidence="2" id="KW-0328">Glycosyltransferase</keyword>
<comment type="subcellular location">
    <subcellularLocation>
        <location evidence="1">Nucleus</location>
    </subcellularLocation>
</comment>
<dbReference type="CDD" id="cd02907">
    <property type="entry name" value="Macro_Af1521_BAL-like"/>
    <property type="match status" value="1"/>
</dbReference>
<dbReference type="PANTHER" id="PTHR14453">
    <property type="entry name" value="PARP/ZINC FINGER CCCH TYPE DOMAIN CONTAINING PROTEIN"/>
    <property type="match status" value="1"/>
</dbReference>
<evidence type="ECO:0000256" key="2">
    <source>
        <dbReference type="ARBA" id="ARBA00022676"/>
    </source>
</evidence>
<feature type="domain" description="Macro" evidence="6">
    <location>
        <begin position="294"/>
        <end position="467"/>
    </location>
</feature>
<evidence type="ECO:0000313" key="8">
    <source>
        <dbReference type="Proteomes" id="UP000438429"/>
    </source>
</evidence>
<evidence type="ECO:0000256" key="4">
    <source>
        <dbReference type="ARBA" id="ARBA00023027"/>
    </source>
</evidence>
<comment type="caution">
    <text evidence="7">The sequence shown here is derived from an EMBL/GenBank/DDBJ whole genome shotgun (WGS) entry which is preliminary data.</text>
</comment>
<dbReference type="GO" id="GO:0010629">
    <property type="term" value="P:negative regulation of gene expression"/>
    <property type="evidence" value="ECO:0007669"/>
    <property type="project" value="TreeGrafter"/>
</dbReference>
<dbReference type="GO" id="GO:0070212">
    <property type="term" value="P:protein poly-ADP-ribosylation"/>
    <property type="evidence" value="ECO:0007669"/>
    <property type="project" value="TreeGrafter"/>
</dbReference>
<dbReference type="GO" id="GO:0005737">
    <property type="term" value="C:cytoplasm"/>
    <property type="evidence" value="ECO:0007669"/>
    <property type="project" value="TreeGrafter"/>
</dbReference>
<dbReference type="SUPFAM" id="SSF52949">
    <property type="entry name" value="Macro domain-like"/>
    <property type="match status" value="2"/>
</dbReference>
<reference evidence="7 8" key="1">
    <citation type="submission" date="2019-06" db="EMBL/GenBank/DDBJ databases">
        <title>Draft genomes of female and male turbot (Scophthalmus maximus).</title>
        <authorList>
            <person name="Xu H."/>
            <person name="Xu X.-W."/>
            <person name="Shao C."/>
            <person name="Chen S."/>
        </authorList>
    </citation>
    <scope>NUCLEOTIDE SEQUENCE [LARGE SCALE GENOMIC DNA]</scope>
    <source>
        <strain evidence="7">Ysfricsl-2016a</strain>
        <tissue evidence="7">Blood</tissue>
    </source>
</reference>
<dbReference type="Gene3D" id="3.40.220.10">
    <property type="entry name" value="Leucine Aminopeptidase, subunit E, domain 1"/>
    <property type="match status" value="2"/>
</dbReference>
<feature type="domain" description="Macro" evidence="6">
    <location>
        <begin position="86"/>
        <end position="277"/>
    </location>
</feature>
<evidence type="ECO:0000259" key="6">
    <source>
        <dbReference type="PROSITE" id="PS51154"/>
    </source>
</evidence>
<proteinExistence type="predicted"/>
<organism evidence="7 8">
    <name type="scientific">Scophthalmus maximus</name>
    <name type="common">Turbot</name>
    <name type="synonym">Psetta maxima</name>
    <dbReference type="NCBI Taxonomy" id="52904"/>
    <lineage>
        <taxon>Eukaryota</taxon>
        <taxon>Metazoa</taxon>
        <taxon>Chordata</taxon>
        <taxon>Craniata</taxon>
        <taxon>Vertebrata</taxon>
        <taxon>Euteleostomi</taxon>
        <taxon>Actinopterygii</taxon>
        <taxon>Neopterygii</taxon>
        <taxon>Teleostei</taxon>
        <taxon>Neoteleostei</taxon>
        <taxon>Acanthomorphata</taxon>
        <taxon>Carangaria</taxon>
        <taxon>Pleuronectiformes</taxon>
        <taxon>Pleuronectoidei</taxon>
        <taxon>Scophthalmidae</taxon>
        <taxon>Scophthalmus</taxon>
    </lineage>
</organism>
<dbReference type="GO" id="GO:1990404">
    <property type="term" value="F:NAD+-protein mono-ADP-ribosyltransferase activity"/>
    <property type="evidence" value="ECO:0007669"/>
    <property type="project" value="TreeGrafter"/>
</dbReference>
<keyword evidence="5" id="KW-0539">Nucleus</keyword>
<dbReference type="PROSITE" id="PS51154">
    <property type="entry name" value="MACRO"/>
    <property type="match status" value="2"/>
</dbReference>
<dbReference type="GO" id="GO:0005634">
    <property type="term" value="C:nucleus"/>
    <property type="evidence" value="ECO:0007669"/>
    <property type="project" value="UniProtKB-SubCell"/>
</dbReference>
<keyword evidence="4" id="KW-0520">NAD</keyword>
<dbReference type="SMART" id="SM00506">
    <property type="entry name" value="A1pp"/>
    <property type="match status" value="2"/>
</dbReference>
<dbReference type="SUPFAM" id="SSF56399">
    <property type="entry name" value="ADP-ribosylation"/>
    <property type="match status" value="1"/>
</dbReference>
<dbReference type="GO" id="GO:0003714">
    <property type="term" value="F:transcription corepressor activity"/>
    <property type="evidence" value="ECO:0007669"/>
    <property type="project" value="TreeGrafter"/>
</dbReference>
<dbReference type="InterPro" id="IPR043472">
    <property type="entry name" value="Macro_dom-like"/>
</dbReference>
<evidence type="ECO:0000256" key="5">
    <source>
        <dbReference type="ARBA" id="ARBA00023242"/>
    </source>
</evidence>
<dbReference type="EMBL" id="VEVO01000019">
    <property type="protein sequence ID" value="KAF0026113.1"/>
    <property type="molecule type" value="Genomic_DNA"/>
</dbReference>
<dbReference type="GO" id="GO:0044389">
    <property type="term" value="F:ubiquitin-like protein ligase binding"/>
    <property type="evidence" value="ECO:0007669"/>
    <property type="project" value="TreeGrafter"/>
</dbReference>
<sequence length="796" mass="87568">MMCSLESVNVHGGFAEIATVSAAMRRAALVRGDIRTERTVNIVRQCGSALSDVLQSKFGCVAIIEGVDLARDPTTAQQKKPTVTQEKRFTAALPSGVKVTVWKDDLTNVRADAVVNAANFKLQHWGGLALALSQAGGPQIQKECDDLITLNGDLRTGDAVVSAAGSLPCKMIIHAVGPHLSKFALKSDVSQAEPLLQKAIVSILDRVKEKRLKTVAIPAISSGLFNFPLPLCADTIVSTVKHYYENSSQGHLPEEILLVNNDEPSVREMERACRSILTSQPPTKTYSMAAAAAKNPATTVQIGNVLLTLKSGKIEEQQTDVIVNTASPDRDLSIGLISKALLKKAGVGLQNELNIALHQKYVTITKGYSLQCKEVYHTFCTEARENLFHSVLECLWLVGSSHHTSIAFPAIGTGGLRFSKKEVAQIMSDAVADFAMKFPKMLDIHFVIFPSDKDTFKAFEEAIRSLQQKASHLSFTQAAFEHRDYFRDSKPPAPQISLSGCSEESTREAERWLCGILQSSGSITVRNNFIQHFGEQELRQLSRLTKKGVLVEECFEKGHADITVRGGSFEDVAVAGLQVEAMLCNIQREFVGEEERAMLPPSTQNVTFVRKSVDVSSDIFSDRSSVFRKEMLHILKLEKVENRTLRLMFEEKKKQLQCCTQKKMFQRIPAQFCEMVSHIGFHTEYAPPADPAYGEGIYFAGTVRKAMEVWKEKSEEYLYFVEAQVLTGNSTLGIPVFANVPFGCIVFASSSGPTLFAEHQRLSSSLGCGINNGNTDSGTGCPEAYRYSGNDPIMYR</sequence>
<keyword evidence="3" id="KW-0808">Transferase</keyword>
<dbReference type="GO" id="GO:0060335">
    <property type="term" value="P:positive regulation of type II interferon-mediated signaling pathway"/>
    <property type="evidence" value="ECO:0007669"/>
    <property type="project" value="TreeGrafter"/>
</dbReference>